<feature type="region of interest" description="Disordered" evidence="1">
    <location>
        <begin position="103"/>
        <end position="137"/>
    </location>
</feature>
<organism evidence="2 3">
    <name type="scientific">Rhizobium azibense</name>
    <dbReference type="NCBI Taxonomy" id="1136135"/>
    <lineage>
        <taxon>Bacteria</taxon>
        <taxon>Pseudomonadati</taxon>
        <taxon>Pseudomonadota</taxon>
        <taxon>Alphaproteobacteria</taxon>
        <taxon>Hyphomicrobiales</taxon>
        <taxon>Rhizobiaceae</taxon>
        <taxon>Rhizobium/Agrobacterium group</taxon>
        <taxon>Rhizobium</taxon>
    </lineage>
</organism>
<evidence type="ECO:0000313" key="3">
    <source>
        <dbReference type="Proteomes" id="UP000295507"/>
    </source>
</evidence>
<feature type="compositionally biased region" description="Polar residues" evidence="1">
    <location>
        <begin position="116"/>
        <end position="130"/>
    </location>
</feature>
<sequence>MPTFPYVRYAKVGKCRCIWSEKTSIRLVATTRLRRENSSSSCAASMSMLARISRRLVLRHAVRIARYLYPHAYLSAASAVLLGPTRDGRLFLSGRRIQRTRLRSTRPVPHLAKRSLGNSSSGQKKTGQTSGREEAGLIRLPADDRRRLLLRMPQSQARGSRSNVPFTQQPTCETMQMRRVSWPLLSHYVCFLAIKGSSIASDCACSSSRPELMRS</sequence>
<reference evidence="2 3" key="1">
    <citation type="submission" date="2019-03" db="EMBL/GenBank/DDBJ databases">
        <title>Genomic Encyclopedia of Type Strains, Phase IV (KMG-V): Genome sequencing to study the core and pangenomes of soil and plant-associated prokaryotes.</title>
        <authorList>
            <person name="Whitman W."/>
        </authorList>
    </citation>
    <scope>NUCLEOTIDE SEQUENCE [LARGE SCALE GENOMIC DNA]</scope>
    <source>
        <strain evidence="2 3">IE4868</strain>
    </source>
</reference>
<dbReference type="AlphaFoldDB" id="A0A4R3RR52"/>
<dbReference type="Proteomes" id="UP000295507">
    <property type="component" value="Unassembled WGS sequence"/>
</dbReference>
<name>A0A4R3RR52_9HYPH</name>
<dbReference type="EMBL" id="SMBK01000004">
    <property type="protein sequence ID" value="TCU38490.1"/>
    <property type="molecule type" value="Genomic_DNA"/>
</dbReference>
<proteinExistence type="predicted"/>
<protein>
    <submittedName>
        <fullName evidence="2">Uncharacterized protein</fullName>
    </submittedName>
</protein>
<gene>
    <name evidence="2" type="ORF">EV129_10493</name>
</gene>
<comment type="caution">
    <text evidence="2">The sequence shown here is derived from an EMBL/GenBank/DDBJ whole genome shotgun (WGS) entry which is preliminary data.</text>
</comment>
<evidence type="ECO:0000313" key="2">
    <source>
        <dbReference type="EMBL" id="TCU38490.1"/>
    </source>
</evidence>
<evidence type="ECO:0000256" key="1">
    <source>
        <dbReference type="SAM" id="MobiDB-lite"/>
    </source>
</evidence>
<accession>A0A4R3RR52</accession>